<reference evidence="1 2" key="1">
    <citation type="submission" date="2016-06" db="EMBL/GenBank/DDBJ databases">
        <authorList>
            <person name="Kjaerup R.B."/>
            <person name="Dalgaard T.S."/>
            <person name="Juul-Madsen H.R."/>
        </authorList>
    </citation>
    <scope>NUCLEOTIDE SEQUENCE [LARGE SCALE GENOMIC DNA]</scope>
    <source>
        <strain evidence="1 2">DSM 16361</strain>
    </source>
</reference>
<dbReference type="EMBL" id="FLMQ01000056">
    <property type="protein sequence ID" value="SBP89113.1"/>
    <property type="molecule type" value="Genomic_DNA"/>
</dbReference>
<dbReference type="AlphaFoldDB" id="A0A238D724"/>
<evidence type="ECO:0000313" key="1">
    <source>
        <dbReference type="EMBL" id="SBP89113.1"/>
    </source>
</evidence>
<proteinExistence type="predicted"/>
<accession>A0A238D724</accession>
<dbReference type="Proteomes" id="UP000214566">
    <property type="component" value="Unassembled WGS sequence"/>
</dbReference>
<protein>
    <submittedName>
        <fullName evidence="1">Uncharacterized protein</fullName>
    </submittedName>
</protein>
<gene>
    <name evidence="1" type="ORF">THIARS_70733</name>
</gene>
<evidence type="ECO:0000313" key="2">
    <source>
        <dbReference type="Proteomes" id="UP000214566"/>
    </source>
</evidence>
<keyword evidence="2" id="KW-1185">Reference proteome</keyword>
<name>A0A238D724_THIDL</name>
<sequence length="140" mass="15330">MYPSCERPLSLDTGFCAEIVGHHHRVNDLFVGGISANDKLIYVDDVIKGRLLDCKILIQQAVNNIAAMRCYVASKLGEEVDVPDELKACMTPKITWDGPKFGPVNLVDGVSGCSPSSWCSFASCTWCRALPPSWTPRALE</sequence>
<organism evidence="1 2">
    <name type="scientific">Thiomonas delicata</name>
    <name type="common">Thiomonas cuprina</name>
    <dbReference type="NCBI Taxonomy" id="364030"/>
    <lineage>
        <taxon>Bacteria</taxon>
        <taxon>Pseudomonadati</taxon>
        <taxon>Pseudomonadota</taxon>
        <taxon>Betaproteobacteria</taxon>
        <taxon>Burkholderiales</taxon>
        <taxon>Thiomonas</taxon>
    </lineage>
</organism>